<dbReference type="RefSeq" id="XP_070919991.1">
    <property type="nucleotide sequence ID" value="XM_071063890.1"/>
</dbReference>
<feature type="transmembrane region" description="Helical" evidence="5">
    <location>
        <begin position="150"/>
        <end position="169"/>
    </location>
</feature>
<organism evidence="7 8">
    <name type="scientific">Madurella fahalii</name>
    <dbReference type="NCBI Taxonomy" id="1157608"/>
    <lineage>
        <taxon>Eukaryota</taxon>
        <taxon>Fungi</taxon>
        <taxon>Dikarya</taxon>
        <taxon>Ascomycota</taxon>
        <taxon>Pezizomycotina</taxon>
        <taxon>Sordariomycetes</taxon>
        <taxon>Sordariomycetidae</taxon>
        <taxon>Sordariales</taxon>
        <taxon>Sordariales incertae sedis</taxon>
        <taxon>Madurella</taxon>
    </lineage>
</organism>
<dbReference type="SUPFAM" id="SSF103473">
    <property type="entry name" value="MFS general substrate transporter"/>
    <property type="match status" value="1"/>
</dbReference>
<evidence type="ECO:0000313" key="7">
    <source>
        <dbReference type="EMBL" id="GAB1318260.1"/>
    </source>
</evidence>
<evidence type="ECO:0000256" key="4">
    <source>
        <dbReference type="ARBA" id="ARBA00023136"/>
    </source>
</evidence>
<protein>
    <submittedName>
        <fullName evidence="7">General substrate transporter</fullName>
    </submittedName>
</protein>
<dbReference type="PANTHER" id="PTHR23507:SF1">
    <property type="entry name" value="FI18259P1-RELATED"/>
    <property type="match status" value="1"/>
</dbReference>
<feature type="transmembrane region" description="Helical" evidence="5">
    <location>
        <begin position="408"/>
        <end position="430"/>
    </location>
</feature>
<evidence type="ECO:0000256" key="3">
    <source>
        <dbReference type="ARBA" id="ARBA00022989"/>
    </source>
</evidence>
<dbReference type="EMBL" id="BAAFSV010000004">
    <property type="protein sequence ID" value="GAB1318260.1"/>
    <property type="molecule type" value="Genomic_DNA"/>
</dbReference>
<feature type="transmembrane region" description="Helical" evidence="5">
    <location>
        <begin position="306"/>
        <end position="324"/>
    </location>
</feature>
<gene>
    <name evidence="7" type="ORF">MFIFM68171_08470</name>
</gene>
<reference evidence="7 8" key="1">
    <citation type="submission" date="2024-09" db="EMBL/GenBank/DDBJ databases">
        <title>Itraconazole resistance in Madurella fahalii resulting from another homologue of gene encoding cytochrome P450 14-alpha sterol demethylase (CYP51).</title>
        <authorList>
            <person name="Yoshioka I."/>
            <person name="Fahal A.H."/>
            <person name="Kaneko S."/>
            <person name="Yaguchi T."/>
        </authorList>
    </citation>
    <scope>NUCLEOTIDE SEQUENCE [LARGE SCALE GENOMIC DNA]</scope>
    <source>
        <strain evidence="7 8">IFM 68171</strain>
    </source>
</reference>
<feature type="transmembrane region" description="Helical" evidence="5">
    <location>
        <begin position="384"/>
        <end position="402"/>
    </location>
</feature>
<dbReference type="Proteomes" id="UP001628179">
    <property type="component" value="Unassembled WGS sequence"/>
</dbReference>
<keyword evidence="2 5" id="KW-0812">Transmembrane</keyword>
<evidence type="ECO:0000256" key="5">
    <source>
        <dbReference type="SAM" id="Phobius"/>
    </source>
</evidence>
<sequence>MTADEDDRIEAEPLLAGDERASLEVPEIHADSNNGFGVKSRRRSITSRFQVQKRTTIVALLAILMFTITTSGLMILVPMFRLMEDAICHAYYDKDRSEPIEEQLCKVDGVQKELAFLGGWAAMINSVVGLIAALPYGVLADRIGRKPTFILSYCGIIVAFAWGPLMLAIGETPTLYLAIIGSLFFLVGGGVPVAINSLNAMASDVSSESDRATGLLYVSFGAVSGGLVGPVVSGLLMETLGPWIPIFIVFAITPFVFGLLLFIPETLPVKLRAGTEQEEQQPVAERIREAVKELGTSLSLLKNANVSLSLVHFSITPALFAAYSSTLAQHVSNYFGWTLAQTNYLLSPLGILQLAMILLLPRLSSYLTNQSGRFRLPLFDKDLLLTKISLVFLILGALLEGFSQHIALFLVGLTVGTFGACSGPLCRAVATAYVEPQQTSRLYALMSMMETGGAVIGGPVLAWCFNVGLTKRGWWTGLPWFYIAGLVSVALVALMFVRRPKKVTTPDLEDEATGDLGYQSTEEQV</sequence>
<feature type="transmembrane region" description="Helical" evidence="5">
    <location>
        <begin position="175"/>
        <end position="195"/>
    </location>
</feature>
<dbReference type="InterPro" id="IPR020846">
    <property type="entry name" value="MFS_dom"/>
</dbReference>
<dbReference type="InterPro" id="IPR036259">
    <property type="entry name" value="MFS_trans_sf"/>
</dbReference>
<comment type="subcellular location">
    <subcellularLocation>
        <location evidence="1">Membrane</location>
        <topology evidence="1">Multi-pass membrane protein</topology>
    </subcellularLocation>
</comment>
<feature type="transmembrane region" description="Helical" evidence="5">
    <location>
        <begin position="344"/>
        <end position="363"/>
    </location>
</feature>
<feature type="transmembrane region" description="Helical" evidence="5">
    <location>
        <begin position="57"/>
        <end position="77"/>
    </location>
</feature>
<dbReference type="GeneID" id="98179213"/>
<comment type="caution">
    <text evidence="7">The sequence shown here is derived from an EMBL/GenBank/DDBJ whole genome shotgun (WGS) entry which is preliminary data.</text>
</comment>
<feature type="transmembrane region" description="Helical" evidence="5">
    <location>
        <begin position="243"/>
        <end position="263"/>
    </location>
</feature>
<proteinExistence type="predicted"/>
<name>A0ABQ0GKF5_9PEZI</name>
<dbReference type="Pfam" id="PF07690">
    <property type="entry name" value="MFS_1"/>
    <property type="match status" value="2"/>
</dbReference>
<evidence type="ECO:0000256" key="2">
    <source>
        <dbReference type="ARBA" id="ARBA00022692"/>
    </source>
</evidence>
<accession>A0ABQ0GKF5</accession>
<feature type="transmembrane region" description="Helical" evidence="5">
    <location>
        <begin position="215"/>
        <end position="237"/>
    </location>
</feature>
<feature type="transmembrane region" description="Helical" evidence="5">
    <location>
        <begin position="480"/>
        <end position="497"/>
    </location>
</feature>
<dbReference type="PANTHER" id="PTHR23507">
    <property type="entry name" value="ZGC:174356"/>
    <property type="match status" value="1"/>
</dbReference>
<keyword evidence="3 5" id="KW-1133">Transmembrane helix</keyword>
<dbReference type="InterPro" id="IPR011701">
    <property type="entry name" value="MFS"/>
</dbReference>
<feature type="domain" description="Major facilitator superfamily (MFS) profile" evidence="6">
    <location>
        <begin position="55"/>
        <end position="502"/>
    </location>
</feature>
<evidence type="ECO:0000259" key="6">
    <source>
        <dbReference type="PROSITE" id="PS50850"/>
    </source>
</evidence>
<evidence type="ECO:0000313" key="8">
    <source>
        <dbReference type="Proteomes" id="UP001628179"/>
    </source>
</evidence>
<keyword evidence="4 5" id="KW-0472">Membrane</keyword>
<dbReference type="PROSITE" id="PS50850">
    <property type="entry name" value="MFS"/>
    <property type="match status" value="1"/>
</dbReference>
<keyword evidence="8" id="KW-1185">Reference proteome</keyword>
<evidence type="ECO:0000256" key="1">
    <source>
        <dbReference type="ARBA" id="ARBA00004141"/>
    </source>
</evidence>
<feature type="transmembrane region" description="Helical" evidence="5">
    <location>
        <begin position="442"/>
        <end position="468"/>
    </location>
</feature>
<feature type="transmembrane region" description="Helical" evidence="5">
    <location>
        <begin position="114"/>
        <end position="138"/>
    </location>
</feature>
<dbReference type="Gene3D" id="1.20.1250.20">
    <property type="entry name" value="MFS general substrate transporter like domains"/>
    <property type="match status" value="1"/>
</dbReference>